<dbReference type="Pfam" id="PF08295">
    <property type="entry name" value="Sin3_corepress"/>
    <property type="match status" value="1"/>
</dbReference>
<dbReference type="GO" id="GO:0000122">
    <property type="term" value="P:negative regulation of transcription by RNA polymerase II"/>
    <property type="evidence" value="ECO:0007669"/>
    <property type="project" value="TreeGrafter"/>
</dbReference>
<dbReference type="PANTHER" id="PTHR12346:SF0">
    <property type="entry name" value="SIN3A, ISOFORM G"/>
    <property type="match status" value="1"/>
</dbReference>
<dbReference type="EMBL" id="JANBQF010000282">
    <property type="protein sequence ID" value="KAJ2002655.1"/>
    <property type="molecule type" value="Genomic_DNA"/>
</dbReference>
<dbReference type="SMART" id="SM00761">
    <property type="entry name" value="HDAC_interact"/>
    <property type="match status" value="1"/>
</dbReference>
<feature type="compositionally biased region" description="Polar residues" evidence="8">
    <location>
        <begin position="678"/>
        <end position="690"/>
    </location>
</feature>
<feature type="compositionally biased region" description="Low complexity" evidence="8">
    <location>
        <begin position="29"/>
        <end position="40"/>
    </location>
</feature>
<keyword evidence="5" id="KW-0804">Transcription</keyword>
<dbReference type="SUPFAM" id="SSF47762">
    <property type="entry name" value="PAH2 domain"/>
    <property type="match status" value="3"/>
</dbReference>
<feature type="compositionally biased region" description="Low complexity" evidence="8">
    <location>
        <begin position="85"/>
        <end position="109"/>
    </location>
</feature>
<dbReference type="GO" id="GO:0010628">
    <property type="term" value="P:positive regulation of gene expression"/>
    <property type="evidence" value="ECO:0007669"/>
    <property type="project" value="UniProtKB-ARBA"/>
</dbReference>
<evidence type="ECO:0000313" key="11">
    <source>
        <dbReference type="Proteomes" id="UP001150907"/>
    </source>
</evidence>
<feature type="region of interest" description="Disordered" evidence="8">
    <location>
        <begin position="1252"/>
        <end position="1307"/>
    </location>
</feature>
<protein>
    <recommendedName>
        <fullName evidence="9">Histone deacetylase interacting domain-containing protein</fullName>
    </recommendedName>
</protein>
<evidence type="ECO:0000256" key="7">
    <source>
        <dbReference type="PROSITE-ProRule" id="PRU00810"/>
    </source>
</evidence>
<dbReference type="InterPro" id="IPR031693">
    <property type="entry name" value="Sin3_C"/>
</dbReference>
<dbReference type="Pfam" id="PF16879">
    <property type="entry name" value="Sin3a_C"/>
    <property type="match status" value="1"/>
</dbReference>
<keyword evidence="11" id="KW-1185">Reference proteome</keyword>
<feature type="compositionally biased region" description="Polar residues" evidence="8">
    <location>
        <begin position="114"/>
        <end position="131"/>
    </location>
</feature>
<feature type="compositionally biased region" description="Polar residues" evidence="8">
    <location>
        <begin position="57"/>
        <end position="68"/>
    </location>
</feature>
<dbReference type="InterPro" id="IPR013194">
    <property type="entry name" value="HDAC_interact_dom"/>
</dbReference>
<dbReference type="OrthoDB" id="10265969at2759"/>
<evidence type="ECO:0000256" key="2">
    <source>
        <dbReference type="ARBA" id="ARBA00022491"/>
    </source>
</evidence>
<feature type="compositionally biased region" description="Polar residues" evidence="8">
    <location>
        <begin position="211"/>
        <end position="220"/>
    </location>
</feature>
<keyword evidence="2" id="KW-0678">Repressor</keyword>
<feature type="compositionally biased region" description="Low complexity" evidence="8">
    <location>
        <begin position="226"/>
        <end position="238"/>
    </location>
</feature>
<dbReference type="PROSITE" id="PS51477">
    <property type="entry name" value="PAH"/>
    <property type="match status" value="3"/>
</dbReference>
<feature type="compositionally biased region" description="Polar residues" evidence="8">
    <location>
        <begin position="151"/>
        <end position="176"/>
    </location>
</feature>
<evidence type="ECO:0000256" key="4">
    <source>
        <dbReference type="ARBA" id="ARBA00023015"/>
    </source>
</evidence>
<sequence length="1736" mass="186302">MENGDTRGWPKGAPVSASQQTPANMTQRGPTTAGPATSAGSGPGGSAAQNRYPAPGSGNQLPPIQSPMSPKADGPASGSGARAYIPPISHSSPSSASIVSQSQGVVSAARPGGNYSSASNTPLPSHAQATFGSPGAPPNPAAGAGPSSTSQNTLPSISSSYARSPTFASTSASANQPVKGPHQQHATNHPISSPVHGPSSMAVAHDIPATSVASYSSTHAAVSRTMPPSSMSSPGARAAPPPMQSPPMHPQHPSSVPPQRQMQSPRLQRATSTQINPVPHLPQQLPRPPVGGHTSAPNSAAAATAANSASAASPPFSATSRGPVPAAMLSSARPVLPAGSGPASAPATTSAQPAPSSSVAVPETFGDQPKQPQVDSGGRQLNVSDALSYLDMVKSQFQDRPEVYNQFLEIMKEFKSHAIDTPGVIERVSRLFYGCPSLIQGFNTFLPPGYRIECSDDPSEGVRVTTPSGSIIPDMHRRSTGGAPLALAPSHPQSPPVALGQPAGARGHSSQPQQSFASRDQYASRRAPAANAQSHLLQSPTLPAHASGAATLAAIPGAANSAMGATISSQHSQSAGAGLVAAGGHMAARSPSVVGSPTMGSAQRSRQVPMEFNHAINYVNKIKMRFSSEPDRYKEFLEILQTYQKESRPIQDVYAQVQVLFSSAPDLLDEFKQFLPDTSEQASQLNSPGTAYTRPPGAPNSQGQMSAASISQQHGLGGMPEAMAGARLPPVGNFTPVNATGHISDPFATAVTPGAGAAAASLVAGAAGTAAAQGVGATPSSGRKRRNMVPSNPPAPGSASAKRRNKALKGDGIATAGGMVDSSGAYILPGSAAVVAQQPVNAATATPDELAFFERVKRFIGQPSAYNEFLKLLNLYNQQVLDPKTLVDRAESFIGDDLELFGWFKQFVGFDEQQMSLEDSRSGDEAIMESILGPEPGAYMSPEEVAKTLRPARAKINLANYKEYGPSYRLLPDSSAQSRCSGRDAMCYEVLNDRWASHPTWASEDTEFVHHKKNQYEEAMFRSEEDRHEMDIEIDTNLSVIRQLTSVMQQIEQMDPEKQMQQTLPQNFWGMSEALPRRALRKVYDSSRTLEIIKAVHTHPAVAIPIVLKRLKQKDEEWRRQRREFAKIWRESDAKNYYRALDHQGLTFKAADRKNISPKHLITEIETRRREQQNLTDEGGARSLNRKVSLALRHRYQLEFQFAVPTVIADVINAILAHVGRHNSQFAPPEKELMEKFFHELFGGLLGVENTTPPCSAGAKESPDSGASDDETSNRLRAQATTPNGVATNGTTTTAKVNGTPSAEPHLDNGVLAESATVDADAASNSAKSPTEAMEVDSAADSTGTGANADSAASNKAVPVVSTANCDSPQAPQPMDEGSKPSTPGLISSRSWIQISPGNSWDLSSGVAPGLTAKSMSRAFYTNSSFYVFMRLFQILYERFNRLREIGSECQTRSTQAQQAQSAANKLGLQVPNDVLKDYDMENTEYYTIFLELVDQFLQGQLEANSFDEAMRVMYGINAYRILTVDKVVQAIAKNIQQLISDSRSVDILDLFTALPPVHEQSPLRSHIAYRMKVEALVGADEHVFRIDYIYESQTMTIQLLRREDITLDEAVTEEERWAYYVDSYVLFEPTEGVPRLQQSRPRPYLSRHLHADECDYAISSRSNLEIKIAVNTYKLCFLTGTEDIYVNHTRRAVLENAAAKTAYDEQWVARTNKWHQWVEQAGAANQGAEPTEWWI</sequence>
<feature type="compositionally biased region" description="Polar residues" evidence="8">
    <location>
        <begin position="1340"/>
        <end position="1354"/>
    </location>
</feature>
<evidence type="ECO:0000259" key="9">
    <source>
        <dbReference type="SMART" id="SM00761"/>
    </source>
</evidence>
<feature type="compositionally biased region" description="Low complexity" evidence="8">
    <location>
        <begin position="337"/>
        <end position="362"/>
    </location>
</feature>
<evidence type="ECO:0000313" key="10">
    <source>
        <dbReference type="EMBL" id="KAJ2002655.1"/>
    </source>
</evidence>
<dbReference type="InterPro" id="IPR003822">
    <property type="entry name" value="PAH"/>
</dbReference>
<feature type="compositionally biased region" description="Polar residues" evidence="8">
    <location>
        <begin position="508"/>
        <end position="518"/>
    </location>
</feature>
<feature type="compositionally biased region" description="Polar residues" evidence="8">
    <location>
        <begin position="260"/>
        <end position="276"/>
    </location>
</feature>
<reference evidence="10" key="1">
    <citation type="submission" date="2022-07" db="EMBL/GenBank/DDBJ databases">
        <title>Phylogenomic reconstructions and comparative analyses of Kickxellomycotina fungi.</title>
        <authorList>
            <person name="Reynolds N.K."/>
            <person name="Stajich J.E."/>
            <person name="Barry K."/>
            <person name="Grigoriev I.V."/>
            <person name="Crous P."/>
            <person name="Smith M.E."/>
        </authorList>
    </citation>
    <scope>NUCLEOTIDE SEQUENCE</scope>
    <source>
        <strain evidence="10">IMI 214461</strain>
    </source>
</reference>
<feature type="compositionally biased region" description="Low complexity" evidence="8">
    <location>
        <begin position="1280"/>
        <end position="1301"/>
    </location>
</feature>
<feature type="domain" description="Histone deacetylase interacting" evidence="9">
    <location>
        <begin position="960"/>
        <end position="1061"/>
    </location>
</feature>
<name>A0A9W8BEF9_9FUNG</name>
<keyword evidence="6 7" id="KW-0539">Nucleus</keyword>
<comment type="caution">
    <text evidence="10">The sequence shown here is derived from an EMBL/GenBank/DDBJ whole genome shotgun (WGS) entry which is preliminary data.</text>
</comment>
<feature type="region of interest" description="Disordered" evidence="8">
    <location>
        <begin position="456"/>
        <end position="534"/>
    </location>
</feature>
<feature type="region of interest" description="Disordered" evidence="8">
    <location>
        <begin position="1"/>
        <end position="379"/>
    </location>
</feature>
<feature type="region of interest" description="Disordered" evidence="8">
    <location>
        <begin position="773"/>
        <end position="805"/>
    </location>
</feature>
<feature type="compositionally biased region" description="Polar residues" evidence="8">
    <location>
        <begin position="370"/>
        <end position="379"/>
    </location>
</feature>
<keyword evidence="3" id="KW-0677">Repeat</keyword>
<organism evidence="10 11">
    <name type="scientific">Coemansia thaxteri</name>
    <dbReference type="NCBI Taxonomy" id="2663907"/>
    <lineage>
        <taxon>Eukaryota</taxon>
        <taxon>Fungi</taxon>
        <taxon>Fungi incertae sedis</taxon>
        <taxon>Zoopagomycota</taxon>
        <taxon>Kickxellomycotina</taxon>
        <taxon>Kickxellomycetes</taxon>
        <taxon>Kickxellales</taxon>
        <taxon>Kickxellaceae</taxon>
        <taxon>Coemansia</taxon>
    </lineage>
</organism>
<evidence type="ECO:0000256" key="8">
    <source>
        <dbReference type="SAM" id="MobiDB-lite"/>
    </source>
</evidence>
<dbReference type="FunFam" id="1.20.1160.11:FF:000001">
    <property type="entry name" value="Paired amphipathic helix protein Sin3"/>
    <property type="match status" value="1"/>
</dbReference>
<feature type="compositionally biased region" description="Pro residues" evidence="8">
    <location>
        <begin position="239"/>
        <end position="250"/>
    </location>
</feature>
<dbReference type="FunFam" id="1.20.1160.11:FF:000003">
    <property type="entry name" value="Paired amphipathic helix SIN3-like protein"/>
    <property type="match status" value="1"/>
</dbReference>
<evidence type="ECO:0000256" key="3">
    <source>
        <dbReference type="ARBA" id="ARBA00022737"/>
    </source>
</evidence>
<dbReference type="Proteomes" id="UP001150907">
    <property type="component" value="Unassembled WGS sequence"/>
</dbReference>
<feature type="region of interest" description="Disordered" evidence="8">
    <location>
        <begin position="1320"/>
        <end position="1389"/>
    </location>
</feature>
<keyword evidence="4" id="KW-0805">Transcription regulation</keyword>
<dbReference type="PANTHER" id="PTHR12346">
    <property type="entry name" value="SIN3B-RELATED"/>
    <property type="match status" value="1"/>
</dbReference>
<feature type="compositionally biased region" description="Low complexity" evidence="8">
    <location>
        <begin position="141"/>
        <end position="150"/>
    </location>
</feature>
<dbReference type="GO" id="GO:0003714">
    <property type="term" value="F:transcription corepressor activity"/>
    <property type="evidence" value="ECO:0007669"/>
    <property type="project" value="InterPro"/>
</dbReference>
<dbReference type="FunFam" id="1.20.1160.11:FF:000002">
    <property type="entry name" value="Paired amphipathic helix protein SIN3"/>
    <property type="match status" value="1"/>
</dbReference>
<feature type="compositionally biased region" description="Low complexity" evidence="8">
    <location>
        <begin position="294"/>
        <end position="320"/>
    </location>
</feature>
<feature type="region of interest" description="Disordered" evidence="8">
    <location>
        <begin position="678"/>
        <end position="724"/>
    </location>
</feature>
<dbReference type="InterPro" id="IPR036600">
    <property type="entry name" value="PAH_sf"/>
</dbReference>
<feature type="compositionally biased region" description="Polar residues" evidence="8">
    <location>
        <begin position="699"/>
        <end position="714"/>
    </location>
</feature>
<feature type="compositionally biased region" description="Polar residues" evidence="8">
    <location>
        <begin position="1380"/>
        <end position="1389"/>
    </location>
</feature>
<dbReference type="Pfam" id="PF02671">
    <property type="entry name" value="PAH"/>
    <property type="match status" value="3"/>
</dbReference>
<gene>
    <name evidence="10" type="ORF">H4R26_003496</name>
</gene>
<feature type="compositionally biased region" description="Polar residues" evidence="8">
    <location>
        <begin position="16"/>
        <end position="28"/>
    </location>
</feature>
<evidence type="ECO:0000256" key="1">
    <source>
        <dbReference type="ARBA" id="ARBA00004123"/>
    </source>
</evidence>
<accession>A0A9W8BEF9</accession>
<proteinExistence type="predicted"/>
<evidence type="ECO:0000256" key="6">
    <source>
        <dbReference type="ARBA" id="ARBA00023242"/>
    </source>
</evidence>
<dbReference type="InterPro" id="IPR039774">
    <property type="entry name" value="Sin3-like"/>
</dbReference>
<comment type="subcellular location">
    <subcellularLocation>
        <location evidence="1 7">Nucleus</location>
    </subcellularLocation>
</comment>
<evidence type="ECO:0000256" key="5">
    <source>
        <dbReference type="ARBA" id="ARBA00023163"/>
    </source>
</evidence>
<dbReference type="GO" id="GO:0033698">
    <property type="term" value="C:Rpd3L complex"/>
    <property type="evidence" value="ECO:0007669"/>
    <property type="project" value="UniProtKB-ARBA"/>
</dbReference>
<dbReference type="Gene3D" id="1.20.1160.11">
    <property type="entry name" value="Paired amphipathic helix"/>
    <property type="match status" value="3"/>
</dbReference>